<proteinExistence type="predicted"/>
<evidence type="ECO:0000256" key="1">
    <source>
        <dbReference type="SAM" id="Phobius"/>
    </source>
</evidence>
<keyword evidence="1" id="KW-0812">Transmembrane</keyword>
<evidence type="ECO:0000313" key="2">
    <source>
        <dbReference type="EMBL" id="CCQ43581.1"/>
    </source>
</evidence>
<accession>L8EA13</accession>
<dbReference type="OrthoDB" id="10264412at2759"/>
<feature type="transmembrane region" description="Helical" evidence="1">
    <location>
        <begin position="30"/>
        <end position="50"/>
    </location>
</feature>
<gene>
    <name evidence="2" type="primary">IARS2</name>
</gene>
<keyword evidence="1" id="KW-1133">Transmembrane helix</keyword>
<reference evidence="2" key="1">
    <citation type="journal article" date="2013" name="PLoS ONE">
        <title>Direct detection of alternative open reading frames translation products in human significantly expands the proteome.</title>
        <authorList>
            <person name="Vanderperre B."/>
            <person name="Lucier J.-F."/>
            <person name="Motard J."/>
            <person name="Tremblay G."/>
            <person name="Vanderperre S."/>
            <person name="Wisztorski M."/>
            <person name="Salzet M."/>
            <person name="Boisvert F.-M."/>
            <person name="Roucou X."/>
        </authorList>
    </citation>
    <scope>NUCLEOTIDE SEQUENCE</scope>
</reference>
<dbReference type="AlphaFoldDB" id="L8EA13"/>
<dbReference type="ChiTaRS" id="IARS2">
    <property type="organism name" value="human"/>
</dbReference>
<keyword evidence="1" id="KW-0472">Membrane</keyword>
<sequence>MVEDGSQNQNYRRSISCNYRKNYVYIHAEIYMCVCICGWIYVYLFLYISIVDLFRT</sequence>
<protein>
    <submittedName>
        <fullName evidence="2">Alternative protein IARS2</fullName>
    </submittedName>
</protein>
<organism evidence="2">
    <name type="scientific">Homo sapiens</name>
    <name type="common">Human</name>
    <dbReference type="NCBI Taxonomy" id="9606"/>
    <lineage>
        <taxon>Eukaryota</taxon>
        <taxon>Metazoa</taxon>
        <taxon>Chordata</taxon>
        <taxon>Craniata</taxon>
        <taxon>Vertebrata</taxon>
        <taxon>Euteleostomi</taxon>
        <taxon>Mammalia</taxon>
        <taxon>Eutheria</taxon>
        <taxon>Euarchontoglires</taxon>
        <taxon>Primates</taxon>
        <taxon>Haplorrhini</taxon>
        <taxon>Catarrhini</taxon>
        <taxon>Hominidae</taxon>
        <taxon>Homo</taxon>
    </lineage>
</organism>
<dbReference type="EMBL" id="HF584084">
    <property type="protein sequence ID" value="CCQ43581.1"/>
    <property type="molecule type" value="Genomic_DNA"/>
</dbReference>
<name>L8EA13_HUMAN</name>